<organism evidence="5 6">
    <name type="scientific">Methylomonas subterranea</name>
    <dbReference type="NCBI Taxonomy" id="2952225"/>
    <lineage>
        <taxon>Bacteria</taxon>
        <taxon>Pseudomonadati</taxon>
        <taxon>Pseudomonadota</taxon>
        <taxon>Gammaproteobacteria</taxon>
        <taxon>Methylococcales</taxon>
        <taxon>Methylococcaceae</taxon>
        <taxon>Methylomonas</taxon>
    </lineage>
</organism>
<dbReference type="PROSITE" id="PS50110">
    <property type="entry name" value="RESPONSE_REGULATORY"/>
    <property type="match status" value="1"/>
</dbReference>
<dbReference type="CDD" id="cd17569">
    <property type="entry name" value="REC_HupR-like"/>
    <property type="match status" value="1"/>
</dbReference>
<evidence type="ECO:0000256" key="1">
    <source>
        <dbReference type="PROSITE-ProRule" id="PRU00169"/>
    </source>
</evidence>
<dbReference type="InterPro" id="IPR037522">
    <property type="entry name" value="HD_GYP_dom"/>
</dbReference>
<keyword evidence="6" id="KW-1185">Reference proteome</keyword>
<evidence type="ECO:0000259" key="3">
    <source>
        <dbReference type="PROSITE" id="PS50110"/>
    </source>
</evidence>
<dbReference type="SUPFAM" id="SSF109604">
    <property type="entry name" value="HD-domain/PDEase-like"/>
    <property type="match status" value="1"/>
</dbReference>
<dbReference type="SUPFAM" id="SSF52172">
    <property type="entry name" value="CheY-like"/>
    <property type="match status" value="1"/>
</dbReference>
<gene>
    <name evidence="5" type="ORF">NP590_11605</name>
</gene>
<dbReference type="Pfam" id="PF00072">
    <property type="entry name" value="Response_reg"/>
    <property type="match status" value="1"/>
</dbReference>
<dbReference type="SMART" id="SM00448">
    <property type="entry name" value="REC"/>
    <property type="match status" value="1"/>
</dbReference>
<proteinExistence type="predicted"/>
<dbReference type="Pfam" id="PF13487">
    <property type="entry name" value="HD_5"/>
    <property type="match status" value="1"/>
</dbReference>
<dbReference type="EMBL" id="JANIBJ010000019">
    <property type="protein sequence ID" value="MCQ8104753.1"/>
    <property type="molecule type" value="Genomic_DNA"/>
</dbReference>
<keyword evidence="2" id="KW-0175">Coiled coil</keyword>
<dbReference type="SUPFAM" id="SSF55781">
    <property type="entry name" value="GAF domain-like"/>
    <property type="match status" value="1"/>
</dbReference>
<evidence type="ECO:0000313" key="6">
    <source>
        <dbReference type="Proteomes" id="UP001524499"/>
    </source>
</evidence>
<comment type="caution">
    <text evidence="5">The sequence shown here is derived from an EMBL/GenBank/DDBJ whole genome shotgun (WGS) entry which is preliminary data.</text>
</comment>
<dbReference type="InterPro" id="IPR003607">
    <property type="entry name" value="HD/PDEase_dom"/>
</dbReference>
<dbReference type="PROSITE" id="PS51832">
    <property type="entry name" value="HD_GYP"/>
    <property type="match status" value="1"/>
</dbReference>
<dbReference type="SMART" id="SM00471">
    <property type="entry name" value="HDc"/>
    <property type="match status" value="1"/>
</dbReference>
<dbReference type="Proteomes" id="UP001524499">
    <property type="component" value="Unassembled WGS sequence"/>
</dbReference>
<feature type="modified residue" description="4-aspartylphosphate" evidence="1">
    <location>
        <position position="59"/>
    </location>
</feature>
<dbReference type="Gene3D" id="1.10.3210.10">
    <property type="entry name" value="Hypothetical protein af1432"/>
    <property type="match status" value="1"/>
</dbReference>
<feature type="coiled-coil region" evidence="2">
    <location>
        <begin position="134"/>
        <end position="168"/>
    </location>
</feature>
<dbReference type="InterPro" id="IPR052020">
    <property type="entry name" value="Cyclic_di-GMP/3'3'-cGAMP_PDE"/>
</dbReference>
<sequence>MTSSSDISRKILFVDDEVLALNSMKRQLRRKFDVSVAESGAEGLALIAEQGPFAVVVSDYNMPNMDGVHFLNAVHQCQPETVLVMLTGLADFDLAVEALNNTHISRFLNKPCPQQLLHDTLTDGLEQYRLRISEQLLQAQLRQANQELKLLNGELEQLVAEKTRALQLQYRHVANLARMTHSQAVISALISAVTELTRLDSMSLWLSPQIDQRFSRHHPLTSAADEFDISACPAGVMSDMLHNRKIWLHNAVSGARLNDFDKTLFPGHPLMSIPLHGKKGLLGILNLAGAPRTFSTDILEALSGIVDVTSTAIQSHWNREAFEEAQDAIITALAKLSEYRDPETGAHLLRLKKYCGLICRELANNPAHRESVTQEFTEDLIRSSPLHDIGKVGIPDAILKKPGRLTAEEFEIMKNHAAIGGDTLRAVYERYPSQSFIKRGMEVAYCHHEKWNGSGYPMGLKGESIPLAARILALVDVYDALSSRRVYKLPFPREQVKIIIQEGCGTHFDPDIVAAFLAAEDAFNQIAKQYADIV</sequence>
<dbReference type="PANTHER" id="PTHR45228">
    <property type="entry name" value="CYCLIC DI-GMP PHOSPHODIESTERASE TM_0186-RELATED"/>
    <property type="match status" value="1"/>
</dbReference>
<reference evidence="5 6" key="1">
    <citation type="submission" date="2022-07" db="EMBL/GenBank/DDBJ databases">
        <title>Methylomonas rivi sp. nov., Methylomonas rosea sp. nov., Methylomonas aureus sp. nov. and Methylomonas subterranea sp. nov., four novel methanotrophs isolated from a freshwater creek and the deep terrestrial subsurface.</title>
        <authorList>
            <person name="Abin C."/>
            <person name="Sankaranarayanan K."/>
            <person name="Garner C."/>
            <person name="Sindelar R."/>
            <person name="Kotary K."/>
            <person name="Garner R."/>
            <person name="Barclay S."/>
            <person name="Lawson P."/>
            <person name="Krumholz L."/>
        </authorList>
    </citation>
    <scope>NUCLEOTIDE SEQUENCE [LARGE SCALE GENOMIC DNA]</scope>
    <source>
        <strain evidence="5 6">SURF-2</strain>
    </source>
</reference>
<dbReference type="RefSeq" id="WP_256602555.1">
    <property type="nucleotide sequence ID" value="NZ_JANIBJ010000019.1"/>
</dbReference>
<dbReference type="InterPro" id="IPR011006">
    <property type="entry name" value="CheY-like_superfamily"/>
</dbReference>
<feature type="domain" description="HD-GYP" evidence="4">
    <location>
        <begin position="322"/>
        <end position="532"/>
    </location>
</feature>
<name>A0ABT1TH21_9GAMM</name>
<accession>A0ABT1TH21</accession>
<dbReference type="CDD" id="cd00077">
    <property type="entry name" value="HDc"/>
    <property type="match status" value="1"/>
</dbReference>
<protein>
    <submittedName>
        <fullName evidence="5">Response regulator</fullName>
    </submittedName>
</protein>
<dbReference type="Gene3D" id="3.30.450.40">
    <property type="match status" value="1"/>
</dbReference>
<evidence type="ECO:0000259" key="4">
    <source>
        <dbReference type="PROSITE" id="PS51832"/>
    </source>
</evidence>
<dbReference type="Gene3D" id="3.40.50.2300">
    <property type="match status" value="1"/>
</dbReference>
<dbReference type="InterPro" id="IPR001789">
    <property type="entry name" value="Sig_transdc_resp-reg_receiver"/>
</dbReference>
<evidence type="ECO:0000313" key="5">
    <source>
        <dbReference type="EMBL" id="MCQ8104753.1"/>
    </source>
</evidence>
<evidence type="ECO:0000256" key="2">
    <source>
        <dbReference type="SAM" id="Coils"/>
    </source>
</evidence>
<dbReference type="InterPro" id="IPR029016">
    <property type="entry name" value="GAF-like_dom_sf"/>
</dbReference>
<keyword evidence="1" id="KW-0597">Phosphoprotein</keyword>
<dbReference type="PANTHER" id="PTHR45228:SF8">
    <property type="entry name" value="TWO-COMPONENT RESPONSE REGULATOR-RELATED"/>
    <property type="match status" value="1"/>
</dbReference>
<feature type="domain" description="Response regulatory" evidence="3">
    <location>
        <begin position="10"/>
        <end position="125"/>
    </location>
</feature>